<gene>
    <name evidence="2" type="ORF">HCN08_15605</name>
</gene>
<keyword evidence="1" id="KW-0472">Membrane</keyword>
<evidence type="ECO:0008006" key="4">
    <source>
        <dbReference type="Google" id="ProtNLM"/>
    </source>
</evidence>
<evidence type="ECO:0000313" key="3">
    <source>
        <dbReference type="Proteomes" id="UP000734511"/>
    </source>
</evidence>
<keyword evidence="3" id="KW-1185">Reference proteome</keyword>
<evidence type="ECO:0000313" key="2">
    <source>
        <dbReference type="EMBL" id="NJP44807.1"/>
    </source>
</evidence>
<evidence type="ECO:0000256" key="1">
    <source>
        <dbReference type="SAM" id="Phobius"/>
    </source>
</evidence>
<keyword evidence="1" id="KW-1133">Transmembrane helix</keyword>
<comment type="caution">
    <text evidence="2">The sequence shown here is derived from an EMBL/GenBank/DDBJ whole genome shotgun (WGS) entry which is preliminary data.</text>
</comment>
<keyword evidence="1" id="KW-0812">Transmembrane</keyword>
<dbReference type="NCBIfam" id="NF041681">
    <property type="entry name" value="HGxxPAAW"/>
    <property type="match status" value="1"/>
</dbReference>
<protein>
    <recommendedName>
        <fullName evidence="4">DUF983 domain-containing protein</fullName>
    </recommendedName>
</protein>
<feature type="transmembrane region" description="Helical" evidence="1">
    <location>
        <begin position="12"/>
        <end position="31"/>
    </location>
</feature>
<dbReference type="RefSeq" id="WP_167983680.1">
    <property type="nucleotide sequence ID" value="NZ_JAATEJ010000011.1"/>
</dbReference>
<proteinExistence type="predicted"/>
<name>A0ABX0ZP34_9ACTN</name>
<dbReference type="Proteomes" id="UP000734511">
    <property type="component" value="Unassembled WGS sequence"/>
</dbReference>
<organism evidence="2 3">
    <name type="scientific">Actinacidiphila epipremni</name>
    <dbReference type="NCBI Taxonomy" id="2053013"/>
    <lineage>
        <taxon>Bacteria</taxon>
        <taxon>Bacillati</taxon>
        <taxon>Actinomycetota</taxon>
        <taxon>Actinomycetes</taxon>
        <taxon>Kitasatosporales</taxon>
        <taxon>Streptomycetaceae</taxon>
        <taxon>Actinacidiphila</taxon>
    </lineage>
</organism>
<dbReference type="EMBL" id="JAATEJ010000011">
    <property type="protein sequence ID" value="NJP44807.1"/>
    <property type="molecule type" value="Genomic_DNA"/>
</dbReference>
<accession>A0ABX0ZP34</accession>
<feature type="transmembrane region" description="Helical" evidence="1">
    <location>
        <begin position="37"/>
        <end position="56"/>
    </location>
</feature>
<reference evidence="2 3" key="1">
    <citation type="submission" date="2020-03" db="EMBL/GenBank/DDBJ databases">
        <title>WGS of actinomycetes isolated from Thailand.</title>
        <authorList>
            <person name="Thawai C."/>
        </authorList>
    </citation>
    <scope>NUCLEOTIDE SEQUENCE [LARGE SCALE GENOMIC DNA]</scope>
    <source>
        <strain evidence="2 3">PRB2-1</strain>
    </source>
</reference>
<sequence>MAAHYDHGHTPAAWTGVIISFLGFCAAGGFIVAAEPVAFWVSMGVVLLGPLVGGIMRTMGLGRKSDPHLLTGQDRAALREEAQEKEQAAAHAGA</sequence>